<dbReference type="InterPro" id="IPR006597">
    <property type="entry name" value="Sel1-like"/>
</dbReference>
<dbReference type="VEuPathDB" id="FungiDB:FUN_009539"/>
<dbReference type="Proteomes" id="UP000233469">
    <property type="component" value="Unassembled WGS sequence"/>
</dbReference>
<evidence type="ECO:0000313" key="2">
    <source>
        <dbReference type="Proteomes" id="UP000233469"/>
    </source>
</evidence>
<gene>
    <name evidence="1" type="ORF">RhiirC2_851624</name>
</gene>
<dbReference type="Pfam" id="PF08238">
    <property type="entry name" value="Sel1"/>
    <property type="match status" value="3"/>
</dbReference>
<reference evidence="1 2" key="2">
    <citation type="submission" date="2017-10" db="EMBL/GenBank/DDBJ databases">
        <title>Extensive intraspecific genome diversity in a model arbuscular mycorrhizal fungus.</title>
        <authorList>
            <person name="Chen E.C.H."/>
            <person name="Morin E."/>
            <person name="Baudet D."/>
            <person name="Noel J."/>
            <person name="Ndikumana S."/>
            <person name="Charron P."/>
            <person name="St-Onge C."/>
            <person name="Giorgi J."/>
            <person name="Grigoriev I.V."/>
            <person name="Roux C."/>
            <person name="Martin F.M."/>
            <person name="Corradi N."/>
        </authorList>
    </citation>
    <scope>NUCLEOTIDE SEQUENCE [LARGE SCALE GENOMIC DNA]</scope>
    <source>
        <strain evidence="1 2">C2</strain>
    </source>
</reference>
<organism evidence="1 2">
    <name type="scientific">Rhizophagus irregularis</name>
    <dbReference type="NCBI Taxonomy" id="588596"/>
    <lineage>
        <taxon>Eukaryota</taxon>
        <taxon>Fungi</taxon>
        <taxon>Fungi incertae sedis</taxon>
        <taxon>Mucoromycota</taxon>
        <taxon>Glomeromycotina</taxon>
        <taxon>Glomeromycetes</taxon>
        <taxon>Glomerales</taxon>
        <taxon>Glomeraceae</taxon>
        <taxon>Rhizophagus</taxon>
    </lineage>
</organism>
<evidence type="ECO:0000313" key="1">
    <source>
        <dbReference type="EMBL" id="PKK68201.1"/>
    </source>
</evidence>
<protein>
    <submittedName>
        <fullName evidence="1">Uncharacterized protein</fullName>
    </submittedName>
</protein>
<dbReference type="VEuPathDB" id="FungiDB:RhiirFUN_021325"/>
<reference evidence="1 2" key="1">
    <citation type="submission" date="2016-04" db="EMBL/GenBank/DDBJ databases">
        <title>Genome analyses suggest a sexual origin of heterokaryosis in a supposedly ancient asexual fungus.</title>
        <authorList>
            <person name="Ropars J."/>
            <person name="Sedzielewska K."/>
            <person name="Noel J."/>
            <person name="Charron P."/>
            <person name="Farinelli L."/>
            <person name="Marton T."/>
            <person name="Kruger M."/>
            <person name="Pelin A."/>
            <person name="Brachmann A."/>
            <person name="Corradi N."/>
        </authorList>
    </citation>
    <scope>NUCLEOTIDE SEQUENCE [LARGE SCALE GENOMIC DNA]</scope>
    <source>
        <strain evidence="1 2">C2</strain>
    </source>
</reference>
<dbReference type="Gene3D" id="1.25.40.10">
    <property type="entry name" value="Tetratricopeptide repeat domain"/>
    <property type="match status" value="1"/>
</dbReference>
<dbReference type="AlphaFoldDB" id="A0A2N1N2U5"/>
<sequence length="151" mass="17192">MEVFRDADCLKLPLDGTQKNALDKEPAASTGSINKTKKLFERTEEAQKVYGLIVNVEKHLIEEAAEKGSKDSQHYLGTIYRHDKGDIEKAIDGIKNLLNKNIMSSNENGRGMQKDIKKAIEWYEKSAIQEYNNTQYSLGYLYEKCKGIDQD</sequence>
<dbReference type="InterPro" id="IPR011990">
    <property type="entry name" value="TPR-like_helical_dom_sf"/>
</dbReference>
<proteinExistence type="predicted"/>
<dbReference type="SUPFAM" id="SSF81901">
    <property type="entry name" value="HCP-like"/>
    <property type="match status" value="1"/>
</dbReference>
<comment type="caution">
    <text evidence="1">The sequence shown here is derived from an EMBL/GenBank/DDBJ whole genome shotgun (WGS) entry which is preliminary data.</text>
</comment>
<name>A0A2N1N2U5_9GLOM</name>
<dbReference type="EMBL" id="LLXL01000869">
    <property type="protein sequence ID" value="PKK68201.1"/>
    <property type="molecule type" value="Genomic_DNA"/>
</dbReference>
<accession>A0A2N1N2U5</accession>